<accession>A0A9X6FAU8</accession>
<dbReference type="SUPFAM" id="SSF52266">
    <property type="entry name" value="SGNH hydrolase"/>
    <property type="match status" value="1"/>
</dbReference>
<dbReference type="EMBL" id="NFDN01000046">
    <property type="protein sequence ID" value="OTY60163.1"/>
    <property type="molecule type" value="Genomic_DNA"/>
</dbReference>
<dbReference type="InterPro" id="IPR036514">
    <property type="entry name" value="SGNH_hydro_sf"/>
</dbReference>
<dbReference type="AlphaFoldDB" id="A0A9X6FAU8"/>
<dbReference type="EMBL" id="NFDN01000044">
    <property type="protein sequence ID" value="OTY60217.1"/>
    <property type="molecule type" value="Genomic_DNA"/>
</dbReference>
<organism evidence="3 5">
    <name type="scientific">Bacillus thuringiensis serovar yosoo</name>
    <dbReference type="NCBI Taxonomy" id="180848"/>
    <lineage>
        <taxon>Bacteria</taxon>
        <taxon>Bacillati</taxon>
        <taxon>Bacillota</taxon>
        <taxon>Bacilli</taxon>
        <taxon>Bacillales</taxon>
        <taxon>Bacillaceae</taxon>
        <taxon>Bacillus</taxon>
        <taxon>Bacillus cereus group</taxon>
    </lineage>
</organism>
<dbReference type="Pfam" id="PF00657">
    <property type="entry name" value="Lipase_GDSL"/>
    <property type="match status" value="1"/>
</dbReference>
<gene>
    <name evidence="4" type="ORF">BK746_07750</name>
    <name evidence="3" type="ORF">BK746_08360</name>
    <name evidence="2" type="ORF">BK746_08465</name>
    <name evidence="1" type="ORF">BK746_08485</name>
</gene>
<evidence type="ECO:0000313" key="1">
    <source>
        <dbReference type="EMBL" id="OTY60163.1"/>
    </source>
</evidence>
<sequence>MKMKIGLMGDSLTEGRPGVSFVNILKRKYPSITFLNLGKPGETVKSLHTRLTKIKLESNFDLIFLWIGTNDVYSKLLKVQAQPIVEDHREFNNYFNKILNIVIPFSKYVVVVSPAIVGENLKNQSNYELKGLSTIIENISSQFLNVSFLDMQSVFEKRLANVNSSDYISTSVMTVMKDVFLYKNPIRIDRLSSKRGLHLTLDGIHLNSNGALCVAEEYASMINQLLFDSSGTIQSQK</sequence>
<evidence type="ECO:0000313" key="2">
    <source>
        <dbReference type="EMBL" id="OTY60207.1"/>
    </source>
</evidence>
<reference evidence="3 5" key="1">
    <citation type="submission" date="2016-10" db="EMBL/GenBank/DDBJ databases">
        <title>Comparative genomics of Bacillus thuringiensis reveals a path to pathogens against multiple invertebrate hosts.</title>
        <authorList>
            <person name="Zheng J."/>
            <person name="Gao Q."/>
            <person name="Liu H."/>
            <person name="Peng D."/>
            <person name="Ruan L."/>
            <person name="Sun M."/>
        </authorList>
    </citation>
    <scope>NUCLEOTIDE SEQUENCE [LARGE SCALE GENOMIC DNA]</scope>
    <source>
        <strain evidence="3">BGSC 4CA1</strain>
    </source>
</reference>
<dbReference type="Proteomes" id="UP000195129">
    <property type="component" value="Unassembled WGS sequence"/>
</dbReference>
<name>A0A9X6FAU8_BACTU</name>
<dbReference type="GO" id="GO:0016788">
    <property type="term" value="F:hydrolase activity, acting on ester bonds"/>
    <property type="evidence" value="ECO:0007669"/>
    <property type="project" value="InterPro"/>
</dbReference>
<comment type="caution">
    <text evidence="3">The sequence shown here is derived from an EMBL/GenBank/DDBJ whole genome shotgun (WGS) entry which is preliminary data.</text>
</comment>
<evidence type="ECO:0000313" key="5">
    <source>
        <dbReference type="Proteomes" id="UP000195129"/>
    </source>
</evidence>
<dbReference type="InterPro" id="IPR001087">
    <property type="entry name" value="GDSL"/>
</dbReference>
<dbReference type="EMBL" id="NFDN01000037">
    <property type="protein sequence ID" value="OTY60525.1"/>
    <property type="molecule type" value="Genomic_DNA"/>
</dbReference>
<evidence type="ECO:0000313" key="4">
    <source>
        <dbReference type="EMBL" id="OTY60525.1"/>
    </source>
</evidence>
<dbReference type="Gene3D" id="3.40.50.1110">
    <property type="entry name" value="SGNH hydrolase"/>
    <property type="match status" value="1"/>
</dbReference>
<dbReference type="EMBL" id="NFDN01000045">
    <property type="protein sequence ID" value="OTY60207.1"/>
    <property type="molecule type" value="Genomic_DNA"/>
</dbReference>
<proteinExistence type="predicted"/>
<protein>
    <submittedName>
        <fullName evidence="3">GDSL family lipase</fullName>
    </submittedName>
</protein>
<evidence type="ECO:0000313" key="3">
    <source>
        <dbReference type="EMBL" id="OTY60217.1"/>
    </source>
</evidence>